<dbReference type="AlphaFoldDB" id="G0QRD5"/>
<dbReference type="eggNOG" id="KOG1426">
    <property type="taxonomic scope" value="Eukaryota"/>
</dbReference>
<dbReference type="Proteomes" id="UP000008983">
    <property type="component" value="Unassembled WGS sequence"/>
</dbReference>
<evidence type="ECO:0000256" key="1">
    <source>
        <dbReference type="PROSITE-ProRule" id="PRU00235"/>
    </source>
</evidence>
<reference evidence="2 3" key="1">
    <citation type="submission" date="2011-07" db="EMBL/GenBank/DDBJ databases">
        <authorList>
            <person name="Coyne R."/>
            <person name="Brami D."/>
            <person name="Johnson J."/>
            <person name="Hostetler J."/>
            <person name="Hannick L."/>
            <person name="Clark T."/>
            <person name="Cassidy-Hanley D."/>
            <person name="Inman J."/>
        </authorList>
    </citation>
    <scope>NUCLEOTIDE SEQUENCE [LARGE SCALE GENOMIC DNA]</scope>
    <source>
        <strain evidence="2 3">G5</strain>
    </source>
</reference>
<dbReference type="Pfam" id="PF13540">
    <property type="entry name" value="RCC1_2"/>
    <property type="match status" value="1"/>
</dbReference>
<dbReference type="GO" id="GO:0005737">
    <property type="term" value="C:cytoplasm"/>
    <property type="evidence" value="ECO:0007669"/>
    <property type="project" value="TreeGrafter"/>
</dbReference>
<keyword evidence="3" id="KW-1185">Reference proteome</keyword>
<dbReference type="EMBL" id="GL983751">
    <property type="protein sequence ID" value="EGR32219.1"/>
    <property type="molecule type" value="Genomic_DNA"/>
</dbReference>
<evidence type="ECO:0000313" key="2">
    <source>
        <dbReference type="EMBL" id="EGR32219.1"/>
    </source>
</evidence>
<dbReference type="InterPro" id="IPR009091">
    <property type="entry name" value="RCC1/BLIP-II"/>
</dbReference>
<protein>
    <submittedName>
        <fullName evidence="2">Regulator of chromosome condensation, putative</fullName>
    </submittedName>
</protein>
<dbReference type="OrthoDB" id="312373at2759"/>
<dbReference type="PANTHER" id="PTHR45982">
    <property type="entry name" value="REGULATOR OF CHROMOSOME CONDENSATION"/>
    <property type="match status" value="1"/>
</dbReference>
<dbReference type="InParanoid" id="G0QRD5"/>
<dbReference type="OMA" id="WIPGSEY"/>
<dbReference type="PRINTS" id="PR00633">
    <property type="entry name" value="RCCNDNSATION"/>
</dbReference>
<dbReference type="SUPFAM" id="SSF50985">
    <property type="entry name" value="RCC1/BLIP-II"/>
    <property type="match status" value="1"/>
</dbReference>
<name>G0QRD5_ICHMU</name>
<dbReference type="STRING" id="857967.G0QRD5"/>
<feature type="repeat" description="RCC1" evidence="1">
    <location>
        <begin position="13"/>
        <end position="66"/>
    </location>
</feature>
<sequence>MGRHHTAVITTNGKLFTFGCGKHGALGYKNYYFQHTPKEVPFFSDRKLKVIDVVTGYNHTIAVVENGDIYSWGWSGNNLRSIFGLNYLMSLFKAPPIGALGRGITNNNYLPEKISNLNAKSYQQLVSGDHFVHLVKQGGELVNWGQGIDGCLGNGYESALYTPAINEYFQNLKDEQHINIVKIKAAAHHSVVLLSDGNLYSFGKNDQGQLGIRLNLGHTNDKLAVSPTPVNNVAYKGQNIVDFDTGKNTLVILTDQNQVFFSGLELAYQPIKWEIPSNEKIIKVTASEDSFAALTENGTLYQFNQYCDANVREYEQYEYAIQNDKSFQGKIVDVGGNYGIRYAIVN</sequence>
<proteinExistence type="predicted"/>
<feature type="repeat" description="RCC1" evidence="1">
    <location>
        <begin position="197"/>
        <end position="256"/>
    </location>
</feature>
<dbReference type="PROSITE" id="PS50012">
    <property type="entry name" value="RCC1_3"/>
    <property type="match status" value="3"/>
</dbReference>
<gene>
    <name evidence="2" type="ORF">IMG5_091990</name>
</gene>
<dbReference type="GO" id="GO:0005085">
    <property type="term" value="F:guanyl-nucleotide exchange factor activity"/>
    <property type="evidence" value="ECO:0007669"/>
    <property type="project" value="TreeGrafter"/>
</dbReference>
<dbReference type="Pfam" id="PF00415">
    <property type="entry name" value="RCC1"/>
    <property type="match status" value="1"/>
</dbReference>
<feature type="repeat" description="RCC1" evidence="1">
    <location>
        <begin position="139"/>
        <end position="196"/>
    </location>
</feature>
<organism evidence="2 3">
    <name type="scientific">Ichthyophthirius multifiliis</name>
    <name type="common">White spot disease agent</name>
    <name type="synonym">Ich</name>
    <dbReference type="NCBI Taxonomy" id="5932"/>
    <lineage>
        <taxon>Eukaryota</taxon>
        <taxon>Sar</taxon>
        <taxon>Alveolata</taxon>
        <taxon>Ciliophora</taxon>
        <taxon>Intramacronucleata</taxon>
        <taxon>Oligohymenophorea</taxon>
        <taxon>Hymenostomatida</taxon>
        <taxon>Ophryoglenina</taxon>
        <taxon>Ichthyophthirius</taxon>
    </lineage>
</organism>
<dbReference type="Gene3D" id="2.130.10.30">
    <property type="entry name" value="Regulator of chromosome condensation 1/beta-lactamase-inhibitor protein II"/>
    <property type="match status" value="2"/>
</dbReference>
<dbReference type="GeneID" id="14908378"/>
<evidence type="ECO:0000313" key="3">
    <source>
        <dbReference type="Proteomes" id="UP000008983"/>
    </source>
</evidence>
<dbReference type="PANTHER" id="PTHR45982:SF1">
    <property type="entry name" value="REGULATOR OF CHROMOSOME CONDENSATION"/>
    <property type="match status" value="1"/>
</dbReference>
<dbReference type="InterPro" id="IPR000408">
    <property type="entry name" value="Reg_chr_condens"/>
</dbReference>
<dbReference type="RefSeq" id="XP_004035705.1">
    <property type="nucleotide sequence ID" value="XM_004035657.1"/>
</dbReference>
<accession>G0QRD5</accession>
<dbReference type="InterPro" id="IPR051553">
    <property type="entry name" value="Ran_GTPase-activating"/>
</dbReference>